<evidence type="ECO:0000256" key="2">
    <source>
        <dbReference type="ARBA" id="ARBA00022737"/>
    </source>
</evidence>
<evidence type="ECO:0000313" key="3">
    <source>
        <dbReference type="EMBL" id="ETE56609.1"/>
    </source>
</evidence>
<dbReference type="AlphaFoldDB" id="V8N2W7"/>
<dbReference type="PANTHER" id="PTHR24106">
    <property type="entry name" value="NACHT, LRR AND CARD DOMAINS-CONTAINING"/>
    <property type="match status" value="1"/>
</dbReference>
<comment type="caution">
    <text evidence="3">The sequence shown here is derived from an EMBL/GenBank/DDBJ whole genome shotgun (WGS) entry which is preliminary data.</text>
</comment>
<sequence>MLHLSLNNIDDKTMELLSDELKHPKCAIDSLRLDVDILTESYIRHLAELLRKNQRITMLDLSFKNPDDRTMELLCDGLKHPECTIEILQIAGEILAKSSMKYLAEVLRKNQSLAELHLSINNLDDKTMELLCDELKHPECAIETL</sequence>
<organism evidence="3 4">
    <name type="scientific">Ophiophagus hannah</name>
    <name type="common">King cobra</name>
    <name type="synonym">Naja hannah</name>
    <dbReference type="NCBI Taxonomy" id="8665"/>
    <lineage>
        <taxon>Eukaryota</taxon>
        <taxon>Metazoa</taxon>
        <taxon>Chordata</taxon>
        <taxon>Craniata</taxon>
        <taxon>Vertebrata</taxon>
        <taxon>Euteleostomi</taxon>
        <taxon>Lepidosauria</taxon>
        <taxon>Squamata</taxon>
        <taxon>Bifurcata</taxon>
        <taxon>Unidentata</taxon>
        <taxon>Episquamata</taxon>
        <taxon>Toxicofera</taxon>
        <taxon>Serpentes</taxon>
        <taxon>Colubroidea</taxon>
        <taxon>Elapidae</taxon>
        <taxon>Elapinae</taxon>
        <taxon>Ophiophagus</taxon>
    </lineage>
</organism>
<dbReference type="InterPro" id="IPR051261">
    <property type="entry name" value="NLR"/>
</dbReference>
<keyword evidence="1" id="KW-0433">Leucine-rich repeat</keyword>
<dbReference type="SUPFAM" id="SSF52047">
    <property type="entry name" value="RNI-like"/>
    <property type="match status" value="1"/>
</dbReference>
<dbReference type="InterPro" id="IPR032675">
    <property type="entry name" value="LRR_dom_sf"/>
</dbReference>
<feature type="non-terminal residue" evidence="3">
    <location>
        <position position="1"/>
    </location>
</feature>
<proteinExistence type="predicted"/>
<reference evidence="3 4" key="1">
    <citation type="journal article" date="2013" name="Proc. Natl. Acad. Sci. U.S.A.">
        <title>The king cobra genome reveals dynamic gene evolution and adaptation in the snake venom system.</title>
        <authorList>
            <person name="Vonk F.J."/>
            <person name="Casewell N.R."/>
            <person name="Henkel C.V."/>
            <person name="Heimberg A.M."/>
            <person name="Jansen H.J."/>
            <person name="McCleary R.J."/>
            <person name="Kerkkamp H.M."/>
            <person name="Vos R.A."/>
            <person name="Guerreiro I."/>
            <person name="Calvete J.J."/>
            <person name="Wuster W."/>
            <person name="Woods A.E."/>
            <person name="Logan J.M."/>
            <person name="Harrison R.A."/>
            <person name="Castoe T.A."/>
            <person name="de Koning A.P."/>
            <person name="Pollock D.D."/>
            <person name="Yandell M."/>
            <person name="Calderon D."/>
            <person name="Renjifo C."/>
            <person name="Currier R.B."/>
            <person name="Salgado D."/>
            <person name="Pla D."/>
            <person name="Sanz L."/>
            <person name="Hyder A.S."/>
            <person name="Ribeiro J.M."/>
            <person name="Arntzen J.W."/>
            <person name="van den Thillart G.E."/>
            <person name="Boetzer M."/>
            <person name="Pirovano W."/>
            <person name="Dirks R.P."/>
            <person name="Spaink H.P."/>
            <person name="Duboule D."/>
            <person name="McGlinn E."/>
            <person name="Kini R.M."/>
            <person name="Richardson M.K."/>
        </authorList>
    </citation>
    <scope>NUCLEOTIDE SEQUENCE</scope>
    <source>
        <tissue evidence="3">Blood</tissue>
    </source>
</reference>
<protein>
    <submittedName>
        <fullName evidence="3">NACHT, LRR and PYD domains-containing protein 4E</fullName>
    </submittedName>
</protein>
<evidence type="ECO:0000256" key="1">
    <source>
        <dbReference type="ARBA" id="ARBA00022614"/>
    </source>
</evidence>
<name>V8N2W7_OPHHA</name>
<dbReference type="Gene3D" id="3.80.10.10">
    <property type="entry name" value="Ribonuclease Inhibitor"/>
    <property type="match status" value="1"/>
</dbReference>
<dbReference type="EMBL" id="AZIM01016965">
    <property type="protein sequence ID" value="ETE56609.1"/>
    <property type="molecule type" value="Genomic_DNA"/>
</dbReference>
<dbReference type="Proteomes" id="UP000018936">
    <property type="component" value="Unassembled WGS sequence"/>
</dbReference>
<feature type="non-terminal residue" evidence="3">
    <location>
        <position position="145"/>
    </location>
</feature>
<gene>
    <name evidence="3" type="primary">Nlrp4e</name>
    <name evidence="3" type="ORF">L345_17680</name>
</gene>
<evidence type="ECO:0000313" key="4">
    <source>
        <dbReference type="Proteomes" id="UP000018936"/>
    </source>
</evidence>
<accession>V8N2W7</accession>
<dbReference type="OrthoDB" id="9047926at2759"/>
<keyword evidence="4" id="KW-1185">Reference proteome</keyword>
<keyword evidence="2" id="KW-0677">Repeat</keyword>